<dbReference type="PROSITE" id="PS51677">
    <property type="entry name" value="NODB"/>
    <property type="match status" value="1"/>
</dbReference>
<feature type="compositionally biased region" description="Polar residues" evidence="3">
    <location>
        <begin position="599"/>
        <end position="615"/>
    </location>
</feature>
<dbReference type="Proteomes" id="UP001648503">
    <property type="component" value="Unassembled WGS sequence"/>
</dbReference>
<feature type="chain" id="PRO_5046146068" description="NodB homology domain-containing protein" evidence="4">
    <location>
        <begin position="26"/>
        <end position="655"/>
    </location>
</feature>
<feature type="domain" description="NodB homology" evidence="5">
    <location>
        <begin position="80"/>
        <end position="266"/>
    </location>
</feature>
<feature type="compositionally biased region" description="Low complexity" evidence="3">
    <location>
        <begin position="530"/>
        <end position="564"/>
    </location>
</feature>
<keyword evidence="1" id="KW-0479">Metal-binding</keyword>
<dbReference type="PANTHER" id="PTHR10587:SF133">
    <property type="entry name" value="CHITIN DEACETYLASE 1-RELATED"/>
    <property type="match status" value="1"/>
</dbReference>
<dbReference type="InterPro" id="IPR050248">
    <property type="entry name" value="Polysacc_deacetylase_ArnD"/>
</dbReference>
<evidence type="ECO:0000256" key="4">
    <source>
        <dbReference type="SAM" id="SignalP"/>
    </source>
</evidence>
<evidence type="ECO:0000256" key="2">
    <source>
        <dbReference type="ARBA" id="ARBA00022801"/>
    </source>
</evidence>
<dbReference type="Gene3D" id="3.20.20.370">
    <property type="entry name" value="Glycoside hydrolase/deacetylase"/>
    <property type="match status" value="1"/>
</dbReference>
<organism evidence="6 7">
    <name type="scientific">Batrachochytrium salamandrivorans</name>
    <dbReference type="NCBI Taxonomy" id="1357716"/>
    <lineage>
        <taxon>Eukaryota</taxon>
        <taxon>Fungi</taxon>
        <taxon>Fungi incertae sedis</taxon>
        <taxon>Chytridiomycota</taxon>
        <taxon>Chytridiomycota incertae sedis</taxon>
        <taxon>Chytridiomycetes</taxon>
        <taxon>Rhizophydiales</taxon>
        <taxon>Rhizophydiales incertae sedis</taxon>
        <taxon>Batrachochytrium</taxon>
    </lineage>
</organism>
<proteinExistence type="predicted"/>
<keyword evidence="2" id="KW-0378">Hydrolase</keyword>
<dbReference type="Pfam" id="PF01522">
    <property type="entry name" value="Polysacc_deac_1"/>
    <property type="match status" value="1"/>
</dbReference>
<sequence>MLFASPIFVASSVTILSILFSVSNANMLNPSDYPTVDTVPNINPSLVTNLLNGVPNITVNTDFVQVPDWSSDICTCLYNHQWGLTYDDGPGPYTDDLISELAQRNVSATFFVVGSRVMEYPDVLLRAFQAGHEIALHSWSHSAMTMLTNEQIVAEMVFNAMAVKQVIGVTPSLVRPPYGDIDNRVRAILRNLGLTPILWNLDSQDVYGAINVAEQFWMQANYGNASVISLEHDFYAGTEAQATSALDAILAGSGQYTPMPVGRCLGRQSYDEGFWTRLTGGGTQPSTTQPASTTLAASSYGATRPATTTLAASSYGTTRPATTTLAASSYGTTRPATTTLATSSYGTTRPATTTLAASSYGTTRPATTTLATSSYGTTRPASTTLATSSYGTTRPASTTLATSSYGTTRPASTTLATSSNGASLTASTTLATSSNGASVTASTTLAASSSGASLTASTTLAASSNGASLTASTTLAASSYGTARPASTTLVASSYGTARPASTTLVASSYGTARPASTTLVASSYGTARPASDSPSQATTSPTATSPDMTSPDTTSFDDTYPTDVYPVDPFGDDQTDYDGQLSIAYPTVLSLPSDGESSHSTSITRPPSYGTASVVSPRKTVPAWTGAAGSASGGTVSVVASFFNIAFGFMALMI</sequence>
<evidence type="ECO:0000313" key="7">
    <source>
        <dbReference type="Proteomes" id="UP001648503"/>
    </source>
</evidence>
<feature type="signal peptide" evidence="4">
    <location>
        <begin position="1"/>
        <end position="25"/>
    </location>
</feature>
<gene>
    <name evidence="6" type="ORF">BASA50_001902</name>
</gene>
<keyword evidence="7" id="KW-1185">Reference proteome</keyword>
<dbReference type="InterPro" id="IPR002509">
    <property type="entry name" value="NODB_dom"/>
</dbReference>
<evidence type="ECO:0000313" key="6">
    <source>
        <dbReference type="EMBL" id="KAH6601007.1"/>
    </source>
</evidence>
<name>A0ABQ8FQU0_9FUNG</name>
<protein>
    <recommendedName>
        <fullName evidence="5">NodB homology domain-containing protein</fullName>
    </recommendedName>
</protein>
<accession>A0ABQ8FQU0</accession>
<reference evidence="6 7" key="1">
    <citation type="submission" date="2021-02" db="EMBL/GenBank/DDBJ databases">
        <title>Variation within the Batrachochytrium salamandrivorans European outbreak.</title>
        <authorList>
            <person name="Kelly M."/>
            <person name="Pasmans F."/>
            <person name="Shea T.P."/>
            <person name="Munoz J.F."/>
            <person name="Carranza S."/>
            <person name="Cuomo C.A."/>
            <person name="Martel A."/>
        </authorList>
    </citation>
    <scope>NUCLEOTIDE SEQUENCE [LARGE SCALE GENOMIC DNA]</scope>
    <source>
        <strain evidence="6 7">AMFP18/2</strain>
    </source>
</reference>
<feature type="region of interest" description="Disordered" evidence="3">
    <location>
        <begin position="373"/>
        <end position="419"/>
    </location>
</feature>
<dbReference type="PANTHER" id="PTHR10587">
    <property type="entry name" value="GLYCOSYL TRANSFERASE-RELATED"/>
    <property type="match status" value="1"/>
</dbReference>
<dbReference type="EMBL" id="JAFCIX010000022">
    <property type="protein sequence ID" value="KAH6601007.1"/>
    <property type="molecule type" value="Genomic_DNA"/>
</dbReference>
<keyword evidence="4" id="KW-0732">Signal</keyword>
<evidence type="ECO:0000259" key="5">
    <source>
        <dbReference type="PROSITE" id="PS51677"/>
    </source>
</evidence>
<evidence type="ECO:0000256" key="1">
    <source>
        <dbReference type="ARBA" id="ARBA00022723"/>
    </source>
</evidence>
<feature type="compositionally biased region" description="Polar residues" evidence="3">
    <location>
        <begin position="379"/>
        <end position="410"/>
    </location>
</feature>
<feature type="region of interest" description="Disordered" evidence="3">
    <location>
        <begin position="524"/>
        <end position="566"/>
    </location>
</feature>
<feature type="region of interest" description="Disordered" evidence="3">
    <location>
        <begin position="593"/>
        <end position="615"/>
    </location>
</feature>
<evidence type="ECO:0000256" key="3">
    <source>
        <dbReference type="SAM" id="MobiDB-lite"/>
    </source>
</evidence>
<comment type="caution">
    <text evidence="6">The sequence shown here is derived from an EMBL/GenBank/DDBJ whole genome shotgun (WGS) entry which is preliminary data.</text>
</comment>
<dbReference type="InterPro" id="IPR011330">
    <property type="entry name" value="Glyco_hydro/deAcase_b/a-brl"/>
</dbReference>
<dbReference type="SUPFAM" id="SSF88713">
    <property type="entry name" value="Glycoside hydrolase/deacetylase"/>
    <property type="match status" value="1"/>
</dbReference>